<dbReference type="SMART" id="SM00014">
    <property type="entry name" value="acidPPc"/>
    <property type="match status" value="1"/>
</dbReference>
<dbReference type="Pfam" id="PF01569">
    <property type="entry name" value="PAP2"/>
    <property type="match status" value="1"/>
</dbReference>
<dbReference type="SUPFAM" id="SSF48317">
    <property type="entry name" value="Acid phosphatase/Vanadium-dependent haloperoxidase"/>
    <property type="match status" value="1"/>
</dbReference>
<dbReference type="Gene3D" id="1.20.144.10">
    <property type="entry name" value="Phosphatidic acid phosphatase type 2/haloperoxidase"/>
    <property type="match status" value="1"/>
</dbReference>
<evidence type="ECO:0000259" key="1">
    <source>
        <dbReference type="SMART" id="SM00014"/>
    </source>
</evidence>
<dbReference type="RefSeq" id="WP_181844887.1">
    <property type="nucleotide sequence ID" value="NZ_JACERJ010000003.1"/>
</dbReference>
<accession>A0AAW3SSH7</accession>
<dbReference type="InterPro" id="IPR000326">
    <property type="entry name" value="PAP2/HPO"/>
</dbReference>
<evidence type="ECO:0000313" key="3">
    <source>
        <dbReference type="Proteomes" id="UP000557749"/>
    </source>
</evidence>
<dbReference type="GO" id="GO:0030288">
    <property type="term" value="C:outer membrane-bounded periplasmic space"/>
    <property type="evidence" value="ECO:0007669"/>
    <property type="project" value="InterPro"/>
</dbReference>
<dbReference type="CDD" id="cd03397">
    <property type="entry name" value="PAP2_acid_phosphatase"/>
    <property type="match status" value="1"/>
</dbReference>
<comment type="caution">
    <text evidence="2">The sequence shown here is derived from an EMBL/GenBank/DDBJ whole genome shotgun (WGS) entry which is preliminary data.</text>
</comment>
<evidence type="ECO:0000313" key="2">
    <source>
        <dbReference type="EMBL" id="MBA5203541.1"/>
    </source>
</evidence>
<dbReference type="AlphaFoldDB" id="A0AAW3SSH7"/>
<protein>
    <submittedName>
        <fullName evidence="2">Phosphatase PAP2 family protein</fullName>
    </submittedName>
</protein>
<reference evidence="2 3" key="1">
    <citation type="submission" date="2020-07" db="EMBL/GenBank/DDBJ databases">
        <title>Characterization of Pectobacterium aroidearum strains causing soft rot on Amorphophallus konjac.</title>
        <authorList>
            <person name="Xie H."/>
        </authorList>
    </citation>
    <scope>NUCLEOTIDE SEQUENCE [LARGE SCALE GENOMIC DNA]</scope>
    <source>
        <strain evidence="2 3">MY7</strain>
    </source>
</reference>
<gene>
    <name evidence="2" type="ORF">H2Y57_07560</name>
</gene>
<sequence>MRYRSMLLPATKTLPALNILSAFKRLPVAGLFLFPLYGVAAPAQPDNASISAIVDTTTQASNRPHVIELEQSIQATLRKAIQGEAPQLTRAQLEQARETPQMADIDWLNNSGYDFAVKANQQAGIALLESFSHLSTDVLQQNTAIVTRINREATTGQREQALVDAEGQGYLYYLADALGPRLGKVFINAYNHGEIRKAAVLLKLSAVSTSAAKQHFNYPRPFLQPNNTIHLVPDTAVIGDNKPYTASGGAFPSGHTNTGYTDALLLAEMIPERFVPLIDRGARYGYSRIVLGVHYPLDVIGSRMLAERNVAHYLNDPQYRQLFEQAKTELRSALEKACGTTLSACAKSAPQDDPYAAPEMKTFYRYTMTYGLPAQPGKGSPISVPEGAEVLLDPVLPHLSAAERKNLMVKTALADGYPLSGAPGDKGTQNFWQRLNLHDAVQSAQRR</sequence>
<dbReference type="EMBL" id="JACERJ010000003">
    <property type="protein sequence ID" value="MBA5203541.1"/>
    <property type="molecule type" value="Genomic_DNA"/>
</dbReference>
<dbReference type="InterPro" id="IPR036938">
    <property type="entry name" value="PAP2/HPO_sf"/>
</dbReference>
<feature type="domain" description="Phosphatidic acid phosphatase type 2/haloperoxidase" evidence="1">
    <location>
        <begin position="195"/>
        <end position="314"/>
    </location>
</feature>
<dbReference type="Proteomes" id="UP000557749">
    <property type="component" value="Unassembled WGS sequence"/>
</dbReference>
<dbReference type="InterPro" id="IPR001011">
    <property type="entry name" value="Acid_Pase_classA_bac"/>
</dbReference>
<organism evidence="2 3">
    <name type="scientific">Pectobacterium aroidearum</name>
    <dbReference type="NCBI Taxonomy" id="1201031"/>
    <lineage>
        <taxon>Bacteria</taxon>
        <taxon>Pseudomonadati</taxon>
        <taxon>Pseudomonadota</taxon>
        <taxon>Gammaproteobacteria</taxon>
        <taxon>Enterobacterales</taxon>
        <taxon>Pectobacteriaceae</taxon>
        <taxon>Pectobacterium</taxon>
    </lineage>
</organism>
<proteinExistence type="predicted"/>
<name>A0AAW3SSH7_9GAMM</name>
<dbReference type="GO" id="GO:0003993">
    <property type="term" value="F:acid phosphatase activity"/>
    <property type="evidence" value="ECO:0007669"/>
    <property type="project" value="InterPro"/>
</dbReference>